<proteinExistence type="predicted"/>
<dbReference type="EMBL" id="NEXF01000064">
    <property type="protein sequence ID" value="PSO08653.1"/>
    <property type="molecule type" value="Genomic_DNA"/>
</dbReference>
<evidence type="ECO:0000313" key="1">
    <source>
        <dbReference type="EMBL" id="PSO08653.1"/>
    </source>
</evidence>
<sequence>MGNPQRFLGEVEQIFVCPVCLTEKPTRQGVTKIFENLHLTFCRCSHCYDTFRENPEYYITRLKGDYGDGPTTWVATCC</sequence>
<dbReference type="Proteomes" id="UP000242015">
    <property type="component" value="Unassembled WGS sequence"/>
</dbReference>
<organism evidence="1 2">
    <name type="scientific">Candidatus Marsarchaeota G2 archaeon BE_D</name>
    <dbReference type="NCBI Taxonomy" id="1978158"/>
    <lineage>
        <taxon>Archaea</taxon>
        <taxon>Candidatus Marsarchaeota</taxon>
        <taxon>Candidatus Marsarchaeota group 2</taxon>
    </lineage>
</organism>
<comment type="caution">
    <text evidence="1">The sequence shown here is derived from an EMBL/GenBank/DDBJ whole genome shotgun (WGS) entry which is preliminary data.</text>
</comment>
<accession>A0A2R6CCP2</accession>
<dbReference type="AlphaFoldDB" id="A0A2R6CCP2"/>
<reference evidence="1 2" key="1">
    <citation type="submission" date="2017-04" db="EMBL/GenBank/DDBJ databases">
        <title>Novel microbial lineages endemic to geothermal iron-oxide mats fill important gaps in the evolutionary history of Archaea.</title>
        <authorList>
            <person name="Jay Z.J."/>
            <person name="Beam J.P."/>
            <person name="Dlakic M."/>
            <person name="Rusch D.B."/>
            <person name="Kozubal M.A."/>
            <person name="Inskeep W.P."/>
        </authorList>
    </citation>
    <scope>NUCLEOTIDE SEQUENCE [LARGE SCALE GENOMIC DNA]</scope>
    <source>
        <strain evidence="1">BE_D</strain>
    </source>
</reference>
<name>A0A2R6CCP2_9ARCH</name>
<evidence type="ECO:0000313" key="2">
    <source>
        <dbReference type="Proteomes" id="UP000242015"/>
    </source>
</evidence>
<protein>
    <submittedName>
        <fullName evidence="1">Uncharacterized protein</fullName>
    </submittedName>
</protein>
<gene>
    <name evidence="1" type="ORF">B9Q04_04470</name>
</gene>